<feature type="compositionally biased region" description="Low complexity" evidence="1">
    <location>
        <begin position="554"/>
        <end position="563"/>
    </location>
</feature>
<feature type="compositionally biased region" description="Acidic residues" evidence="1">
    <location>
        <begin position="916"/>
        <end position="937"/>
    </location>
</feature>
<name>A0A1S3IZJ3_LINAN</name>
<feature type="compositionally biased region" description="Acidic residues" evidence="1">
    <location>
        <begin position="967"/>
        <end position="983"/>
    </location>
</feature>
<feature type="region of interest" description="Disordered" evidence="1">
    <location>
        <begin position="791"/>
        <end position="833"/>
    </location>
</feature>
<dbReference type="GeneID" id="106168792"/>
<feature type="compositionally biased region" description="Low complexity" evidence="1">
    <location>
        <begin position="491"/>
        <end position="514"/>
    </location>
</feature>
<feature type="region of interest" description="Disordered" evidence="1">
    <location>
        <begin position="554"/>
        <end position="599"/>
    </location>
</feature>
<accession>A0A1S3IZJ3</accession>
<dbReference type="Proteomes" id="UP000085678">
    <property type="component" value="Unplaced"/>
</dbReference>
<gene>
    <name evidence="3" type="primary">LOC106168792</name>
</gene>
<feature type="compositionally biased region" description="Basic and acidic residues" evidence="1">
    <location>
        <begin position="672"/>
        <end position="698"/>
    </location>
</feature>
<dbReference type="RefSeq" id="XP_013403433.1">
    <property type="nucleotide sequence ID" value="XM_013547979.1"/>
</dbReference>
<evidence type="ECO:0000313" key="2">
    <source>
        <dbReference type="Proteomes" id="UP000085678"/>
    </source>
</evidence>
<dbReference type="KEGG" id="lak:106168792"/>
<keyword evidence="2" id="KW-1185">Reference proteome</keyword>
<dbReference type="AlphaFoldDB" id="A0A1S3IZJ3"/>
<feature type="compositionally biased region" description="Basic and acidic residues" evidence="1">
    <location>
        <begin position="437"/>
        <end position="454"/>
    </location>
</feature>
<feature type="region of interest" description="Disordered" evidence="1">
    <location>
        <begin position="437"/>
        <end position="462"/>
    </location>
</feature>
<evidence type="ECO:0000313" key="3">
    <source>
        <dbReference type="RefSeq" id="XP_013403433.1"/>
    </source>
</evidence>
<evidence type="ECO:0000256" key="1">
    <source>
        <dbReference type="SAM" id="MobiDB-lite"/>
    </source>
</evidence>
<proteinExistence type="predicted"/>
<feature type="compositionally biased region" description="Low complexity" evidence="1">
    <location>
        <begin position="805"/>
        <end position="817"/>
    </location>
</feature>
<feature type="compositionally biased region" description="Polar residues" evidence="1">
    <location>
        <begin position="564"/>
        <end position="584"/>
    </location>
</feature>
<dbReference type="InParanoid" id="A0A1S3IZJ3"/>
<organism evidence="2 3">
    <name type="scientific">Lingula anatina</name>
    <name type="common">Brachiopod</name>
    <name type="synonym">Lingula unguis</name>
    <dbReference type="NCBI Taxonomy" id="7574"/>
    <lineage>
        <taxon>Eukaryota</taxon>
        <taxon>Metazoa</taxon>
        <taxon>Spiralia</taxon>
        <taxon>Lophotrochozoa</taxon>
        <taxon>Brachiopoda</taxon>
        <taxon>Linguliformea</taxon>
        <taxon>Lingulata</taxon>
        <taxon>Lingulida</taxon>
        <taxon>Linguloidea</taxon>
        <taxon>Lingulidae</taxon>
        <taxon>Lingula</taxon>
    </lineage>
</organism>
<sequence>MTAPPSSDSDITGPLSATDFNLSAPLFTTESHKTAPLPTTDSYMLAPLSTKESGITATHSTTGCNMAAPLFTTESNKTAPLFTAEPSVTASFSIVESNKTGSLSTAKIETTAPLSSTANSKVTPHLLATESTVTAPLSSALSNTAVQQTTKDHMRLSAKKCSRKEPHTMMISGAADLLPGTSPNNTVPFSSAEPNADTLLPSLDAPLSSPMPGALTPLFYSVLDSAAPLLNPDGQSSHSPSTAGSINNTFLQLNTSVGEQLVDNMLDQARPVPTNTNGVLTDDKVTSDVLTNNMAISKTMTDGTVMEKNMVAGDSGCPGSQSDSSLTMAIAESYDGDGEPPGCRTSSDDCLDDMTTVESAIPSPTQSAYAGSIRDLKRMANKKKKGVLKRPLPLQELNGGCQESRDGYKKSVSFYCPVEEAQSSLSSHDCDVKTVEFRSKKQETKGKPRKENLKHNCMSSKAPYSQIKKNTPLLLRTPKVYVRSLDVLVNSNQNNNNRSLGSSRSSSRNTNDASQVSVSETAPGTPTSAASVTAVTTATSQVLTTITAATASQSTLSGLPSSSVMTGSNSRSYTQSTSQITTGETVRGSPSPAVSEMSASPARVTNMKSACTQTVETAVGQPLQLQYFCLCPRHGWVPATSTTATAAARSDPFLVPSAHANTHTSGGSLKLKGTEDGMKGGSKEKGFEEGKGSKEPGEKSAGVKKKVSRGKKSGQSSSKRRLINFFKRKSKVSSMDKLMIEDTGAAVGGQAVACSCPTLTSGHPDEAPPRLQQSHGDLLWCGAVPSSTAVHTESSDRFVSPPDSKPTSTGAPSSTSTDRQELPVIPSSRSSSSSLSELMHSNLICQLDAASLAGSSSLSEPLFQQATGMVHSVSTQTILHGFASSLPVDVDPAMCRSVSDYLLDDSMVIEMKKYTEEEEEGSEWDSEAADGGEEPTQMDEMKQSVEFYLSESEDNKMEEQDQPATRDEEEDDSESSDDGDNDTECGALGDSTLLKYEHLIQQVIHTVQQA</sequence>
<feature type="compositionally biased region" description="Low complexity" evidence="1">
    <location>
        <begin position="521"/>
        <end position="531"/>
    </location>
</feature>
<feature type="compositionally biased region" description="Basic residues" evidence="1">
    <location>
        <begin position="702"/>
        <end position="722"/>
    </location>
</feature>
<feature type="region of interest" description="Disordered" evidence="1">
    <location>
        <begin position="914"/>
        <end position="989"/>
    </location>
</feature>
<feature type="region of interest" description="Disordered" evidence="1">
    <location>
        <begin position="657"/>
        <end position="722"/>
    </location>
</feature>
<reference evidence="3" key="1">
    <citation type="submission" date="2025-08" db="UniProtKB">
        <authorList>
            <consortium name="RefSeq"/>
        </authorList>
    </citation>
    <scope>IDENTIFICATION</scope>
    <source>
        <tissue evidence="3">Gonads</tissue>
    </source>
</reference>
<feature type="region of interest" description="Disordered" evidence="1">
    <location>
        <begin position="491"/>
        <end position="531"/>
    </location>
</feature>
<protein>
    <submittedName>
        <fullName evidence="3">Uncharacterized protein LOC106168792</fullName>
    </submittedName>
</protein>